<dbReference type="PRINTS" id="PR00039">
    <property type="entry name" value="HTHLYSR"/>
</dbReference>
<evidence type="ECO:0000256" key="1">
    <source>
        <dbReference type="ARBA" id="ARBA00009437"/>
    </source>
</evidence>
<comment type="similarity">
    <text evidence="1">Belongs to the LysR transcriptional regulatory family.</text>
</comment>
<evidence type="ECO:0000256" key="4">
    <source>
        <dbReference type="ARBA" id="ARBA00023163"/>
    </source>
</evidence>
<dbReference type="AlphaFoldDB" id="A0AAE3MX69"/>
<proteinExistence type="inferred from homology"/>
<evidence type="ECO:0000256" key="2">
    <source>
        <dbReference type="ARBA" id="ARBA00023015"/>
    </source>
</evidence>
<dbReference type="SUPFAM" id="SSF46785">
    <property type="entry name" value="Winged helix' DNA-binding domain"/>
    <property type="match status" value="1"/>
</dbReference>
<dbReference type="Pfam" id="PF00126">
    <property type="entry name" value="HTH_1"/>
    <property type="match status" value="1"/>
</dbReference>
<evidence type="ECO:0000256" key="3">
    <source>
        <dbReference type="ARBA" id="ARBA00023125"/>
    </source>
</evidence>
<name>A0AAE3MX69_9HYPH</name>
<dbReference type="InterPro" id="IPR000847">
    <property type="entry name" value="LysR_HTH_N"/>
</dbReference>
<dbReference type="PANTHER" id="PTHR30537">
    <property type="entry name" value="HTH-TYPE TRANSCRIPTIONAL REGULATOR"/>
    <property type="match status" value="1"/>
</dbReference>
<sequence length="294" mass="32174">MSYLQAFEAAARHRSFTEAAKELGCTQAAVSQRVRGLETYLARKLFSRKPNGLELTEVGEAYLPGITESLNIAAAATEGLQGRNLRRSVTVSGPFSFLTLWLLPRVNGFLLPNPDVELRINSAIWTDPNIELADIAIEVRDAGETDSTMPRMKPEHLVLVCSPDLAVPFRELPLQAALANTRRLYVQGRHPLWERWSKPRGLSLEGGMSPIKLDTSASALEAAAQGLGVAVCYSSYCAPYLDAGKLVAPAGAGEPTTLSHTLIRPPSRPSWHPAHRLHEWLAGEFERTQGMTKP</sequence>
<gene>
    <name evidence="6" type="ORF">NOF55_02285</name>
</gene>
<dbReference type="PROSITE" id="PS50931">
    <property type="entry name" value="HTH_LYSR"/>
    <property type="match status" value="1"/>
</dbReference>
<protein>
    <submittedName>
        <fullName evidence="6">LysR family transcriptional regulator</fullName>
    </submittedName>
</protein>
<feature type="domain" description="HTH lysR-type" evidence="5">
    <location>
        <begin position="1"/>
        <end position="56"/>
    </location>
</feature>
<dbReference type="EMBL" id="JANFPI010000001">
    <property type="protein sequence ID" value="MCX8995926.1"/>
    <property type="molecule type" value="Genomic_DNA"/>
</dbReference>
<dbReference type="InterPro" id="IPR036390">
    <property type="entry name" value="WH_DNA-bd_sf"/>
</dbReference>
<reference evidence="6" key="1">
    <citation type="submission" date="2022-07" db="EMBL/GenBank/DDBJ databases">
        <title>Ectorhizobium quercum gen.nov., sp. nov.</title>
        <authorList>
            <person name="Ma T."/>
            <person name="Li Y."/>
        </authorList>
    </citation>
    <scope>NUCLEOTIDE SEQUENCE</scope>
    <source>
        <strain evidence="6">BDR2-2</strain>
    </source>
</reference>
<dbReference type="GO" id="GO:0003700">
    <property type="term" value="F:DNA-binding transcription factor activity"/>
    <property type="evidence" value="ECO:0007669"/>
    <property type="project" value="InterPro"/>
</dbReference>
<dbReference type="InterPro" id="IPR005119">
    <property type="entry name" value="LysR_subst-bd"/>
</dbReference>
<evidence type="ECO:0000313" key="7">
    <source>
        <dbReference type="Proteomes" id="UP001208771"/>
    </source>
</evidence>
<organism evidence="6 7">
    <name type="scientific">Ectorhizobium quercum</name>
    <dbReference type="NCBI Taxonomy" id="2965071"/>
    <lineage>
        <taxon>Bacteria</taxon>
        <taxon>Pseudomonadati</taxon>
        <taxon>Pseudomonadota</taxon>
        <taxon>Alphaproteobacteria</taxon>
        <taxon>Hyphomicrobiales</taxon>
        <taxon>Rhizobiaceae</taxon>
        <taxon>Ectorhizobium</taxon>
    </lineage>
</organism>
<evidence type="ECO:0000313" key="6">
    <source>
        <dbReference type="EMBL" id="MCX8995926.1"/>
    </source>
</evidence>
<dbReference type="RefSeq" id="WP_306409688.1">
    <property type="nucleotide sequence ID" value="NZ_JANFPI010000001.1"/>
</dbReference>
<dbReference type="Pfam" id="PF03466">
    <property type="entry name" value="LysR_substrate"/>
    <property type="match status" value="1"/>
</dbReference>
<dbReference type="Gene3D" id="1.10.10.10">
    <property type="entry name" value="Winged helix-like DNA-binding domain superfamily/Winged helix DNA-binding domain"/>
    <property type="match status" value="1"/>
</dbReference>
<comment type="caution">
    <text evidence="6">The sequence shown here is derived from an EMBL/GenBank/DDBJ whole genome shotgun (WGS) entry which is preliminary data.</text>
</comment>
<keyword evidence="3" id="KW-0238">DNA-binding</keyword>
<dbReference type="PANTHER" id="PTHR30537:SF74">
    <property type="entry name" value="HTH-TYPE TRANSCRIPTIONAL REGULATOR TRPI"/>
    <property type="match status" value="1"/>
</dbReference>
<accession>A0AAE3MX69</accession>
<dbReference type="Gene3D" id="3.40.190.10">
    <property type="entry name" value="Periplasmic binding protein-like II"/>
    <property type="match status" value="2"/>
</dbReference>
<dbReference type="InterPro" id="IPR058163">
    <property type="entry name" value="LysR-type_TF_proteobact-type"/>
</dbReference>
<dbReference type="GO" id="GO:0006351">
    <property type="term" value="P:DNA-templated transcription"/>
    <property type="evidence" value="ECO:0007669"/>
    <property type="project" value="TreeGrafter"/>
</dbReference>
<dbReference type="SUPFAM" id="SSF53850">
    <property type="entry name" value="Periplasmic binding protein-like II"/>
    <property type="match status" value="1"/>
</dbReference>
<dbReference type="InterPro" id="IPR036388">
    <property type="entry name" value="WH-like_DNA-bd_sf"/>
</dbReference>
<dbReference type="Proteomes" id="UP001208771">
    <property type="component" value="Unassembled WGS sequence"/>
</dbReference>
<dbReference type="GO" id="GO:0043565">
    <property type="term" value="F:sequence-specific DNA binding"/>
    <property type="evidence" value="ECO:0007669"/>
    <property type="project" value="TreeGrafter"/>
</dbReference>
<evidence type="ECO:0000259" key="5">
    <source>
        <dbReference type="PROSITE" id="PS50931"/>
    </source>
</evidence>
<keyword evidence="7" id="KW-1185">Reference proteome</keyword>
<keyword evidence="4" id="KW-0804">Transcription</keyword>
<keyword evidence="2" id="KW-0805">Transcription regulation</keyword>